<sequence>MPAYVMVNTRVSDPTRIQLYRDLAEQSVKQFGGTYLARGGHLRVLEGTYHPERMVLLEFPTLERAQAWYASDAYAEARRARAGIAEFEMVLVEGLPAPL</sequence>
<dbReference type="PANTHER" id="PTHR41521">
    <property type="match status" value="1"/>
</dbReference>
<organism evidence="2">
    <name type="scientific">Deinococcus sonorensis KR-87</name>
    <dbReference type="NCBI Taxonomy" id="694439"/>
    <lineage>
        <taxon>Bacteria</taxon>
        <taxon>Thermotogati</taxon>
        <taxon>Deinococcota</taxon>
        <taxon>Deinococci</taxon>
        <taxon>Deinococcales</taxon>
        <taxon>Deinococcaceae</taxon>
        <taxon>Deinococcus</taxon>
    </lineage>
</organism>
<keyword evidence="2" id="KW-0614">Plasmid</keyword>
<dbReference type="EMBL" id="CP158298">
    <property type="protein sequence ID" value="XBV84271.1"/>
    <property type="molecule type" value="Genomic_DNA"/>
</dbReference>
<evidence type="ECO:0000259" key="1">
    <source>
        <dbReference type="Pfam" id="PF07045"/>
    </source>
</evidence>
<dbReference type="Gene3D" id="3.30.70.100">
    <property type="match status" value="1"/>
</dbReference>
<dbReference type="Pfam" id="PF07045">
    <property type="entry name" value="DUF1330"/>
    <property type="match status" value="1"/>
</dbReference>
<gene>
    <name evidence="2" type="ORF">ABOD76_04220</name>
</gene>
<dbReference type="AlphaFoldDB" id="A0AAU7U725"/>
<proteinExistence type="predicted"/>
<evidence type="ECO:0000313" key="2">
    <source>
        <dbReference type="EMBL" id="XBV84271.1"/>
    </source>
</evidence>
<feature type="domain" description="DUF1330" evidence="1">
    <location>
        <begin position="2"/>
        <end position="95"/>
    </location>
</feature>
<geneLocation type="plasmid" evidence="2">
    <name>pDson03</name>
</geneLocation>
<dbReference type="PANTHER" id="PTHR41521:SF4">
    <property type="entry name" value="BLR0684 PROTEIN"/>
    <property type="match status" value="1"/>
</dbReference>
<name>A0AAU7U725_9DEIO</name>
<dbReference type="InterPro" id="IPR010753">
    <property type="entry name" value="DUF1330"/>
</dbReference>
<dbReference type="KEGG" id="dsc:ABOD76_04220"/>
<protein>
    <submittedName>
        <fullName evidence="2">DUF1330 domain-containing protein</fullName>
    </submittedName>
</protein>
<accession>A0AAU7U725</accession>
<reference evidence="2" key="1">
    <citation type="submission" date="2024-06" db="EMBL/GenBank/DDBJ databases">
        <title>Draft Genome Sequence of Deinococcus sonorensis Type Strain KR-87, a Biofilm Producing Representative of the Genus Deinococcus.</title>
        <authorList>
            <person name="Boren L.S."/>
            <person name="Grosso R.A."/>
            <person name="Hugenberg-Cox A.N."/>
            <person name="Hill J.T.E."/>
            <person name="Albert C.M."/>
            <person name="Tuohy J.M."/>
        </authorList>
    </citation>
    <scope>NUCLEOTIDE SEQUENCE</scope>
    <source>
        <strain evidence="2">KR-87</strain>
        <plasmid evidence="2">pDson03</plasmid>
    </source>
</reference>
<dbReference type="InterPro" id="IPR011008">
    <property type="entry name" value="Dimeric_a/b-barrel"/>
</dbReference>
<dbReference type="SUPFAM" id="SSF54909">
    <property type="entry name" value="Dimeric alpha+beta barrel"/>
    <property type="match status" value="1"/>
</dbReference>
<dbReference type="RefSeq" id="WP_350242307.1">
    <property type="nucleotide sequence ID" value="NZ_CP158298.1"/>
</dbReference>